<accession>A0AAU2H0W4</accession>
<sequence>MARRPVAVVAAIVLLAEAVGIVLINWFFGHAVHRQHMSLGGVDSDTMSTTTYVMGGVFGFYLAVCGLVLLLAGVRDRAPGRFGRIVLITCAVTHGVLGALTVGLVGWAAFAFMMGVLALVVLVLLMYAPRLPAEPEDGEPAETPSGKGTPPEPAAA</sequence>
<feature type="transmembrane region" description="Helical" evidence="2">
    <location>
        <begin position="7"/>
        <end position="32"/>
    </location>
</feature>
<keyword evidence="2" id="KW-1133">Transmembrane helix</keyword>
<evidence type="ECO:0008006" key="4">
    <source>
        <dbReference type="Google" id="ProtNLM"/>
    </source>
</evidence>
<organism evidence="3">
    <name type="scientific">Streptomyces sp. NBC_00060</name>
    <dbReference type="NCBI Taxonomy" id="2975636"/>
    <lineage>
        <taxon>Bacteria</taxon>
        <taxon>Bacillati</taxon>
        <taxon>Actinomycetota</taxon>
        <taxon>Actinomycetes</taxon>
        <taxon>Kitasatosporales</taxon>
        <taxon>Streptomycetaceae</taxon>
        <taxon>Streptomyces</taxon>
    </lineage>
</organism>
<keyword evidence="2" id="KW-0472">Membrane</keyword>
<name>A0AAU2H0W4_9ACTN</name>
<feature type="transmembrane region" description="Helical" evidence="2">
    <location>
        <begin position="85"/>
        <end position="104"/>
    </location>
</feature>
<feature type="transmembrane region" description="Helical" evidence="2">
    <location>
        <begin position="52"/>
        <end position="73"/>
    </location>
</feature>
<dbReference type="AlphaFoldDB" id="A0AAU2H0W4"/>
<evidence type="ECO:0000256" key="2">
    <source>
        <dbReference type="SAM" id="Phobius"/>
    </source>
</evidence>
<evidence type="ECO:0000256" key="1">
    <source>
        <dbReference type="SAM" id="MobiDB-lite"/>
    </source>
</evidence>
<dbReference type="EMBL" id="CP108253">
    <property type="protein sequence ID" value="WTU40706.1"/>
    <property type="molecule type" value="Genomic_DNA"/>
</dbReference>
<feature type="transmembrane region" description="Helical" evidence="2">
    <location>
        <begin position="110"/>
        <end position="128"/>
    </location>
</feature>
<proteinExistence type="predicted"/>
<gene>
    <name evidence="3" type="ORF">OHV25_14440</name>
</gene>
<evidence type="ECO:0000313" key="3">
    <source>
        <dbReference type="EMBL" id="WTU40706.1"/>
    </source>
</evidence>
<keyword evidence="2" id="KW-0812">Transmembrane</keyword>
<feature type="region of interest" description="Disordered" evidence="1">
    <location>
        <begin position="134"/>
        <end position="156"/>
    </location>
</feature>
<reference evidence="3" key="1">
    <citation type="submission" date="2022-10" db="EMBL/GenBank/DDBJ databases">
        <title>The complete genomes of actinobacterial strains from the NBC collection.</title>
        <authorList>
            <person name="Joergensen T.S."/>
            <person name="Alvarez Arevalo M."/>
            <person name="Sterndorff E.B."/>
            <person name="Faurdal D."/>
            <person name="Vuksanovic O."/>
            <person name="Mourched A.-S."/>
            <person name="Charusanti P."/>
            <person name="Shaw S."/>
            <person name="Blin K."/>
            <person name="Weber T."/>
        </authorList>
    </citation>
    <scope>NUCLEOTIDE SEQUENCE</scope>
    <source>
        <strain evidence="3">NBC_00060</strain>
    </source>
</reference>
<protein>
    <recommendedName>
        <fullName evidence="4">Integral membrane protein</fullName>
    </recommendedName>
</protein>